<evidence type="ECO:0000313" key="3">
    <source>
        <dbReference type="EMBL" id="QFQ13277.1"/>
    </source>
</evidence>
<evidence type="ECO:0000313" key="4">
    <source>
        <dbReference type="Proteomes" id="UP000249375"/>
    </source>
</evidence>
<evidence type="ECO:0000256" key="1">
    <source>
        <dbReference type="SAM" id="Coils"/>
    </source>
</evidence>
<dbReference type="Proteomes" id="UP000249375">
    <property type="component" value="Chromosome"/>
</dbReference>
<sequence>MNTQTTTATRTSNATKSRRVTNRSSKASSSRRAADRRTATEPQHVSEVIPEAVEEIKQKAESRKEAAKQRRAELKALSNQLKQGVQAGMIPESEDGTINGLLRFFYAQQGHTELKTFDEWKEAGYIVRKGQKAILLWGKPRKHNAGKENAEAGEDTDQQTTDQQDDFFPVCYVFSNLQVHAINKPADAQA</sequence>
<dbReference type="EMBL" id="CP033459">
    <property type="protein sequence ID" value="QFQ13277.1"/>
    <property type="molecule type" value="Genomic_DNA"/>
</dbReference>
<proteinExistence type="predicted"/>
<accession>A0A5P8E8R9</accession>
<name>A0A5P8E8R9_9BACT</name>
<evidence type="ECO:0008006" key="5">
    <source>
        <dbReference type="Google" id="ProtNLM"/>
    </source>
</evidence>
<feature type="region of interest" description="Disordered" evidence="2">
    <location>
        <begin position="1"/>
        <end position="50"/>
    </location>
</feature>
<evidence type="ECO:0000256" key="2">
    <source>
        <dbReference type="SAM" id="MobiDB-lite"/>
    </source>
</evidence>
<dbReference type="RefSeq" id="WP_111897508.1">
    <property type="nucleotide sequence ID" value="NZ_CP033459.1"/>
</dbReference>
<dbReference type="AlphaFoldDB" id="A0A5P8E8R9"/>
<gene>
    <name evidence="3" type="ORF">C7Y71_009810</name>
</gene>
<dbReference type="OrthoDB" id="840433at2"/>
<organism evidence="3 4">
    <name type="scientific">Pseudoprevotella muciniphila</name>
    <dbReference type="NCBI Taxonomy" id="2133944"/>
    <lineage>
        <taxon>Bacteria</taxon>
        <taxon>Pseudomonadati</taxon>
        <taxon>Bacteroidota</taxon>
        <taxon>Bacteroidia</taxon>
        <taxon>Bacteroidales</taxon>
        <taxon>Prevotellaceae</taxon>
        <taxon>Pseudoprevotella</taxon>
    </lineage>
</organism>
<protein>
    <recommendedName>
        <fullName evidence="5">DUF1738 domain-containing protein</fullName>
    </recommendedName>
</protein>
<keyword evidence="1" id="KW-0175">Coiled coil</keyword>
<feature type="coiled-coil region" evidence="1">
    <location>
        <begin position="57"/>
        <end position="84"/>
    </location>
</feature>
<keyword evidence="4" id="KW-1185">Reference proteome</keyword>
<dbReference type="KEGG" id="alq:C7Y71_009810"/>
<feature type="compositionally biased region" description="Low complexity" evidence="2">
    <location>
        <begin position="1"/>
        <end position="15"/>
    </location>
</feature>
<reference evidence="3 4" key="1">
    <citation type="submission" date="2018-11" db="EMBL/GenBank/DDBJ databases">
        <authorList>
            <person name="Na S.W."/>
            <person name="Baik M."/>
        </authorList>
    </citation>
    <scope>NUCLEOTIDE SEQUENCE [LARGE SCALE GENOMIC DNA]</scope>
    <source>
        <strain evidence="3 4">E39</strain>
    </source>
</reference>